<protein>
    <recommendedName>
        <fullName evidence="3">F-box domain-containing protein</fullName>
    </recommendedName>
</protein>
<sequence>MRVCWRWYDIASPSFFAVVPIRYFHRQPLVKHFRAHPELAAYVQELHFFDMSYGDWGHGPLWGINPRPFDVQLLASTLPLFTNLTRLSITGCDNKTDLPQLLRRMTRRPHTPVPLQRLTLMSCGSDALMLHGLFSLFSVDTLVMAAGLLHTPHEKSAMRIEALFSPPAPVTIQNLVIRKVSRDLYEFLEGVLAPGGLQGLAISPTWQDDISHLHQFLRSPAAQNLVSINISPRKEFLYDAPPDVLGAPLVHKTFGAVM</sequence>
<accession>A0A2G8RW31</accession>
<dbReference type="Proteomes" id="UP000230002">
    <property type="component" value="Unassembled WGS sequence"/>
</dbReference>
<evidence type="ECO:0008006" key="3">
    <source>
        <dbReference type="Google" id="ProtNLM"/>
    </source>
</evidence>
<name>A0A2G8RW31_9APHY</name>
<keyword evidence="2" id="KW-1185">Reference proteome</keyword>
<comment type="caution">
    <text evidence="1">The sequence shown here is derived from an EMBL/GenBank/DDBJ whole genome shotgun (WGS) entry which is preliminary data.</text>
</comment>
<reference evidence="1 2" key="1">
    <citation type="journal article" date="2015" name="Sci. Rep.">
        <title>Chromosome-level genome map provides insights into diverse defense mechanisms in the medicinal fungus Ganoderma sinense.</title>
        <authorList>
            <person name="Zhu Y."/>
            <person name="Xu J."/>
            <person name="Sun C."/>
            <person name="Zhou S."/>
            <person name="Xu H."/>
            <person name="Nelson D.R."/>
            <person name="Qian J."/>
            <person name="Song J."/>
            <person name="Luo H."/>
            <person name="Xiang L."/>
            <person name="Li Y."/>
            <person name="Xu Z."/>
            <person name="Ji A."/>
            <person name="Wang L."/>
            <person name="Lu S."/>
            <person name="Hayward A."/>
            <person name="Sun W."/>
            <person name="Li X."/>
            <person name="Schwartz D.C."/>
            <person name="Wang Y."/>
            <person name="Chen S."/>
        </authorList>
    </citation>
    <scope>NUCLEOTIDE SEQUENCE [LARGE SCALE GENOMIC DNA]</scope>
    <source>
        <strain evidence="1 2">ZZ0214-1</strain>
    </source>
</reference>
<evidence type="ECO:0000313" key="2">
    <source>
        <dbReference type="Proteomes" id="UP000230002"/>
    </source>
</evidence>
<gene>
    <name evidence="1" type="ORF">GSI_11470</name>
</gene>
<organism evidence="1 2">
    <name type="scientific">Ganoderma sinense ZZ0214-1</name>
    <dbReference type="NCBI Taxonomy" id="1077348"/>
    <lineage>
        <taxon>Eukaryota</taxon>
        <taxon>Fungi</taxon>
        <taxon>Dikarya</taxon>
        <taxon>Basidiomycota</taxon>
        <taxon>Agaricomycotina</taxon>
        <taxon>Agaricomycetes</taxon>
        <taxon>Polyporales</taxon>
        <taxon>Polyporaceae</taxon>
        <taxon>Ganoderma</taxon>
    </lineage>
</organism>
<dbReference type="EMBL" id="AYKW01000045">
    <property type="protein sequence ID" value="PIL25720.1"/>
    <property type="molecule type" value="Genomic_DNA"/>
</dbReference>
<proteinExistence type="predicted"/>
<evidence type="ECO:0000313" key="1">
    <source>
        <dbReference type="EMBL" id="PIL25720.1"/>
    </source>
</evidence>
<dbReference type="AlphaFoldDB" id="A0A2G8RW31"/>
<dbReference type="OrthoDB" id="2755804at2759"/>